<dbReference type="STRING" id="46223.SAMN05421852_11176"/>
<feature type="transmembrane region" description="Helical" evidence="2">
    <location>
        <begin position="157"/>
        <end position="176"/>
    </location>
</feature>
<keyword evidence="2" id="KW-1133">Transmembrane helix</keyword>
<gene>
    <name evidence="3" type="ORF">SAMN05421852_11176</name>
</gene>
<feature type="transmembrane region" description="Helical" evidence="2">
    <location>
        <begin position="107"/>
        <end position="125"/>
    </location>
</feature>
<organism evidence="3 4">
    <name type="scientific">Thermoflavimicrobium dichotomicum</name>
    <dbReference type="NCBI Taxonomy" id="46223"/>
    <lineage>
        <taxon>Bacteria</taxon>
        <taxon>Bacillati</taxon>
        <taxon>Bacillota</taxon>
        <taxon>Bacilli</taxon>
        <taxon>Bacillales</taxon>
        <taxon>Thermoactinomycetaceae</taxon>
        <taxon>Thermoflavimicrobium</taxon>
    </lineage>
</organism>
<evidence type="ECO:0000313" key="4">
    <source>
        <dbReference type="Proteomes" id="UP000199545"/>
    </source>
</evidence>
<keyword evidence="4" id="KW-1185">Reference proteome</keyword>
<dbReference type="AlphaFoldDB" id="A0A1I3RXY4"/>
<dbReference type="Proteomes" id="UP000199545">
    <property type="component" value="Unassembled WGS sequence"/>
</dbReference>
<accession>A0A1I3RXY4</accession>
<evidence type="ECO:0000313" key="3">
    <source>
        <dbReference type="EMBL" id="SFJ51198.1"/>
    </source>
</evidence>
<proteinExistence type="predicted"/>
<feature type="compositionally biased region" description="Polar residues" evidence="1">
    <location>
        <begin position="1"/>
        <end position="19"/>
    </location>
</feature>
<feature type="region of interest" description="Disordered" evidence="1">
    <location>
        <begin position="1"/>
        <end position="21"/>
    </location>
</feature>
<dbReference type="RefSeq" id="WP_093230536.1">
    <property type="nucleotide sequence ID" value="NZ_FORR01000011.1"/>
</dbReference>
<dbReference type="EMBL" id="FORR01000011">
    <property type="protein sequence ID" value="SFJ51198.1"/>
    <property type="molecule type" value="Genomic_DNA"/>
</dbReference>
<protein>
    <submittedName>
        <fullName evidence="3">Uncharacterized protein</fullName>
    </submittedName>
</protein>
<evidence type="ECO:0000256" key="1">
    <source>
        <dbReference type="SAM" id="MobiDB-lite"/>
    </source>
</evidence>
<reference evidence="3 4" key="1">
    <citation type="submission" date="2016-10" db="EMBL/GenBank/DDBJ databases">
        <authorList>
            <person name="de Groot N.N."/>
        </authorList>
    </citation>
    <scope>NUCLEOTIDE SEQUENCE [LARGE SCALE GENOMIC DNA]</scope>
    <source>
        <strain evidence="3 4">DSM 44778</strain>
    </source>
</reference>
<evidence type="ECO:0000256" key="2">
    <source>
        <dbReference type="SAM" id="Phobius"/>
    </source>
</evidence>
<keyword evidence="2" id="KW-0472">Membrane</keyword>
<feature type="transmembrane region" description="Helical" evidence="2">
    <location>
        <begin position="132"/>
        <end position="151"/>
    </location>
</feature>
<keyword evidence="2" id="KW-0812">Transmembrane</keyword>
<name>A0A1I3RXY4_9BACL</name>
<feature type="transmembrane region" description="Helical" evidence="2">
    <location>
        <begin position="62"/>
        <end position="83"/>
    </location>
</feature>
<sequence>MDQPKYDQTNASIPSGQSKNEFHFKDSSNVVIGQDRSQIYYGGFFQNFIYTSGNEPVSAKTLSILLIEYLVCICLPYIALVYLETERFVLTLFSSFITDLDMGSDSFAWLQVAFFLLTCFLIACLTSRPGVYLYSLMMGFAWAATVFLLLATIHLPFALIFVGAVVVYLYSLSLHFKIFGLKKIVNVKDPDQIWQWLRQKTKGAVDHGR</sequence>